<dbReference type="InterPro" id="IPR015946">
    <property type="entry name" value="KH_dom-like_a/b"/>
</dbReference>
<dbReference type="Gene3D" id="3.30.300.20">
    <property type="match status" value="1"/>
</dbReference>
<keyword evidence="3" id="KW-1185">Reference proteome</keyword>
<protein>
    <submittedName>
        <fullName evidence="2">Ribosome-binding factor A</fullName>
    </submittedName>
</protein>
<feature type="region of interest" description="Disordered" evidence="1">
    <location>
        <begin position="221"/>
        <end position="243"/>
    </location>
</feature>
<feature type="compositionally biased region" description="Low complexity" evidence="1">
    <location>
        <begin position="225"/>
        <end position="239"/>
    </location>
</feature>
<dbReference type="SUPFAM" id="SSF89919">
    <property type="entry name" value="Ribosome-binding factor A, RbfA"/>
    <property type="match status" value="1"/>
</dbReference>
<proteinExistence type="predicted"/>
<gene>
    <name evidence="2" type="ORF">QE152_g12838</name>
</gene>
<dbReference type="InterPro" id="IPR039212">
    <property type="entry name" value="RBFA_mitochondrial"/>
</dbReference>
<dbReference type="InterPro" id="IPR000238">
    <property type="entry name" value="RbfA"/>
</dbReference>
<name>A0AAW1LFX1_POPJA</name>
<dbReference type="Proteomes" id="UP001458880">
    <property type="component" value="Unassembled WGS sequence"/>
</dbReference>
<dbReference type="PANTHER" id="PTHR14725:SF0">
    <property type="entry name" value="RIBOSOME-BINDING FACTOR A, MITOCHONDRIAL-RELATED"/>
    <property type="match status" value="1"/>
</dbReference>
<dbReference type="GO" id="GO:0006364">
    <property type="term" value="P:rRNA processing"/>
    <property type="evidence" value="ECO:0007669"/>
    <property type="project" value="InterPro"/>
</dbReference>
<comment type="caution">
    <text evidence="2">The sequence shown here is derived from an EMBL/GenBank/DDBJ whole genome shotgun (WGS) entry which is preliminary data.</text>
</comment>
<accession>A0AAW1LFX1</accession>
<organism evidence="2 3">
    <name type="scientific">Popillia japonica</name>
    <name type="common">Japanese beetle</name>
    <dbReference type="NCBI Taxonomy" id="7064"/>
    <lineage>
        <taxon>Eukaryota</taxon>
        <taxon>Metazoa</taxon>
        <taxon>Ecdysozoa</taxon>
        <taxon>Arthropoda</taxon>
        <taxon>Hexapoda</taxon>
        <taxon>Insecta</taxon>
        <taxon>Pterygota</taxon>
        <taxon>Neoptera</taxon>
        <taxon>Endopterygota</taxon>
        <taxon>Coleoptera</taxon>
        <taxon>Polyphaga</taxon>
        <taxon>Scarabaeiformia</taxon>
        <taxon>Scarabaeidae</taxon>
        <taxon>Rutelinae</taxon>
        <taxon>Popillia</taxon>
    </lineage>
</organism>
<sequence>MKKILVGNKRKKRLYMDEPILPISSSFTKDLFKKPTLENTRRIAVLNKRFMVTLTDVMTTGDNATDLAGYGIEINRIKVTSDYKQLNVYWLAKNGINDDEIEKLLQSKSGTLRHELTQLHVIGVVPKIKFIKDKEYARIVEVETKLAYADFGEDYEISDAHIKYRSHLELTKSLDPQLKENILKLEENVNIEPILEDIPEMPQNVLGLNHAEIMNRVKISRRKSQASQQNQMSSSEASANVFNPDPIQFKSAKAQREAFRQFLAERQILLNKGRKSQKHYRPDWDYLEEESLILKQQQIDSFNLNDVDDRDYIDEDYELKYRDDEK</sequence>
<dbReference type="Pfam" id="PF02033">
    <property type="entry name" value="RBFA"/>
    <property type="match status" value="1"/>
</dbReference>
<evidence type="ECO:0000256" key="1">
    <source>
        <dbReference type="SAM" id="MobiDB-lite"/>
    </source>
</evidence>
<dbReference type="EMBL" id="JASPKY010000119">
    <property type="protein sequence ID" value="KAK9732374.1"/>
    <property type="molecule type" value="Genomic_DNA"/>
</dbReference>
<evidence type="ECO:0000313" key="3">
    <source>
        <dbReference type="Proteomes" id="UP001458880"/>
    </source>
</evidence>
<evidence type="ECO:0000313" key="2">
    <source>
        <dbReference type="EMBL" id="KAK9732374.1"/>
    </source>
</evidence>
<dbReference type="PANTHER" id="PTHR14725">
    <property type="entry name" value="RIBOSOME-BINDING FACTOR A, MITOCHONDRIAL-RELATED"/>
    <property type="match status" value="1"/>
</dbReference>
<dbReference type="InterPro" id="IPR023799">
    <property type="entry name" value="RbfA_dom_sf"/>
</dbReference>
<dbReference type="AlphaFoldDB" id="A0AAW1LFX1"/>
<reference evidence="2 3" key="1">
    <citation type="journal article" date="2024" name="BMC Genomics">
        <title>De novo assembly and annotation of Popillia japonica's genome with initial clues to its potential as an invasive pest.</title>
        <authorList>
            <person name="Cucini C."/>
            <person name="Boschi S."/>
            <person name="Funari R."/>
            <person name="Cardaioli E."/>
            <person name="Iannotti N."/>
            <person name="Marturano G."/>
            <person name="Paoli F."/>
            <person name="Bruttini M."/>
            <person name="Carapelli A."/>
            <person name="Frati F."/>
            <person name="Nardi F."/>
        </authorList>
    </citation>
    <scope>NUCLEOTIDE SEQUENCE [LARGE SCALE GENOMIC DNA]</scope>
    <source>
        <strain evidence="2">DMR45628</strain>
    </source>
</reference>